<dbReference type="Proteomes" id="UP000008229">
    <property type="component" value="Chromosome"/>
</dbReference>
<dbReference type="PIRSF" id="PIRSF036625">
    <property type="entry name" value="GAF_ANTAR"/>
    <property type="match status" value="1"/>
</dbReference>
<dbReference type="SUPFAM" id="SSF55781">
    <property type="entry name" value="GAF domain-like"/>
    <property type="match status" value="1"/>
</dbReference>
<evidence type="ECO:0000256" key="1">
    <source>
        <dbReference type="ARBA" id="ARBA00023015"/>
    </source>
</evidence>
<reference evidence="5" key="2">
    <citation type="submission" date="2010-01" db="EMBL/GenBank/DDBJ databases">
        <title>The complete genome of Conexibacter woesei DSM 14684.</title>
        <authorList>
            <consortium name="US DOE Joint Genome Institute (JGI-PGF)"/>
            <person name="Lucas S."/>
            <person name="Copeland A."/>
            <person name="Lapidus A."/>
            <person name="Glavina del Rio T."/>
            <person name="Dalin E."/>
            <person name="Tice H."/>
            <person name="Bruce D."/>
            <person name="Goodwin L."/>
            <person name="Pitluck S."/>
            <person name="Kyrpides N."/>
            <person name="Mavromatis K."/>
            <person name="Ivanova N."/>
            <person name="Mikhailova N."/>
            <person name="Chertkov O."/>
            <person name="Brettin T."/>
            <person name="Detter J.C."/>
            <person name="Han C."/>
            <person name="Larimer F."/>
            <person name="Land M."/>
            <person name="Hauser L."/>
            <person name="Markowitz V."/>
            <person name="Cheng J.-F."/>
            <person name="Hugenholtz P."/>
            <person name="Woyke T."/>
            <person name="Wu D."/>
            <person name="Pukall R."/>
            <person name="Steenblock K."/>
            <person name="Schneider S."/>
            <person name="Klenk H.-P."/>
            <person name="Eisen J.A."/>
        </authorList>
    </citation>
    <scope>NUCLEOTIDE SEQUENCE [LARGE SCALE GENOMIC DNA]</scope>
    <source>
        <strain evidence="5">DSM 14684 / CIP 108061 / JCM 11494 / NBRC 100937 / ID131577</strain>
    </source>
</reference>
<proteinExistence type="predicted"/>
<dbReference type="InterPro" id="IPR005561">
    <property type="entry name" value="ANTAR"/>
</dbReference>
<protein>
    <recommendedName>
        <fullName evidence="3">ANTAR domain-containing protein</fullName>
    </recommendedName>
</protein>
<organism evidence="4 5">
    <name type="scientific">Conexibacter woesei (strain DSM 14684 / CCUG 47730 / CIP 108061 / JCM 11494 / NBRC 100937 / ID131577)</name>
    <dbReference type="NCBI Taxonomy" id="469383"/>
    <lineage>
        <taxon>Bacteria</taxon>
        <taxon>Bacillati</taxon>
        <taxon>Actinomycetota</taxon>
        <taxon>Thermoleophilia</taxon>
        <taxon>Solirubrobacterales</taxon>
        <taxon>Conexibacteraceae</taxon>
        <taxon>Conexibacter</taxon>
    </lineage>
</organism>
<dbReference type="STRING" id="469383.Cwoe_3147"/>
<keyword evidence="1" id="KW-0805">Transcription regulation</keyword>
<dbReference type="Gene3D" id="3.30.450.40">
    <property type="match status" value="1"/>
</dbReference>
<dbReference type="Pfam" id="PF03861">
    <property type="entry name" value="ANTAR"/>
    <property type="match status" value="1"/>
</dbReference>
<evidence type="ECO:0000259" key="3">
    <source>
        <dbReference type="SMART" id="SM01012"/>
    </source>
</evidence>
<keyword evidence="2" id="KW-0804">Transcription</keyword>
<dbReference type="InterPro" id="IPR036388">
    <property type="entry name" value="WH-like_DNA-bd_sf"/>
</dbReference>
<gene>
    <name evidence="4" type="ordered locus">Cwoe_3147</name>
</gene>
<dbReference type="InterPro" id="IPR003018">
    <property type="entry name" value="GAF"/>
</dbReference>
<dbReference type="HOGENOM" id="CLU_074354_1_0_11"/>
<sequence length="224" mass="23058">MAEAGADDAASPVDRICAAAVALLSLSGAGLSLMVDGQLRGTAGVSDPGIAAVQELQLMLGEGPCVDAWESSAPVMEPELADPVPVRWPAFGPAGVTAGIRAVFALPLHVGAIRVGVLVLYRDRAGALTADELVDGLVLADVAVHTVLGLQAGAPADGLHELLAKAPPHWAEVHQATGMVSAQLDVSLDEAFVRLRGHAFAEGLDLRVVAREVVERRLRLEGPA</sequence>
<name>D3FDV0_CONWI</name>
<dbReference type="KEGG" id="cwo:Cwoe_3147"/>
<dbReference type="Gene3D" id="1.10.10.10">
    <property type="entry name" value="Winged helix-like DNA-binding domain superfamily/Winged helix DNA-binding domain"/>
    <property type="match status" value="1"/>
</dbReference>
<evidence type="ECO:0000313" key="5">
    <source>
        <dbReference type="Proteomes" id="UP000008229"/>
    </source>
</evidence>
<evidence type="ECO:0000256" key="2">
    <source>
        <dbReference type="ARBA" id="ARBA00023163"/>
    </source>
</evidence>
<dbReference type="AlphaFoldDB" id="D3FDV0"/>
<keyword evidence="5" id="KW-1185">Reference proteome</keyword>
<evidence type="ECO:0000313" key="4">
    <source>
        <dbReference type="EMBL" id="ADB51566.1"/>
    </source>
</evidence>
<dbReference type="EMBL" id="CP001854">
    <property type="protein sequence ID" value="ADB51566.1"/>
    <property type="molecule type" value="Genomic_DNA"/>
</dbReference>
<feature type="domain" description="ANTAR" evidence="3">
    <location>
        <begin position="159"/>
        <end position="214"/>
    </location>
</feature>
<dbReference type="InterPro" id="IPR029016">
    <property type="entry name" value="GAF-like_dom_sf"/>
</dbReference>
<reference evidence="4 5" key="1">
    <citation type="journal article" date="2010" name="Stand. Genomic Sci.">
        <title>Complete genome sequence of Conexibacter woesei type strain (ID131577).</title>
        <authorList>
            <person name="Pukall R."/>
            <person name="Lapidus A."/>
            <person name="Glavina Del Rio T."/>
            <person name="Copeland A."/>
            <person name="Tice H."/>
            <person name="Cheng J.-F."/>
            <person name="Lucas S."/>
            <person name="Chen F."/>
            <person name="Nolan M."/>
            <person name="Bruce D."/>
            <person name="Goodwin L."/>
            <person name="Pitluck S."/>
            <person name="Mavromatis K."/>
            <person name="Ivanova N."/>
            <person name="Ovchinnikova G."/>
            <person name="Pati A."/>
            <person name="Chen A."/>
            <person name="Palaniappan K."/>
            <person name="Land M."/>
            <person name="Hauser L."/>
            <person name="Chang Y.-J."/>
            <person name="Jeffries C.D."/>
            <person name="Chain P."/>
            <person name="Meincke L."/>
            <person name="Sims D."/>
            <person name="Brettin T."/>
            <person name="Detter J.C."/>
            <person name="Rohde M."/>
            <person name="Goeker M."/>
            <person name="Bristow J."/>
            <person name="Eisen J.A."/>
            <person name="Markowitz V."/>
            <person name="Kyrpides N.C."/>
            <person name="Klenk H.-P."/>
            <person name="Hugenholtz P."/>
        </authorList>
    </citation>
    <scope>NUCLEOTIDE SEQUENCE [LARGE SCALE GENOMIC DNA]</scope>
    <source>
        <strain evidence="5">DSM 14684 / CIP 108061 / JCM 11494 / NBRC 100937 / ID131577</strain>
    </source>
</reference>
<dbReference type="eggNOG" id="COG2203">
    <property type="taxonomic scope" value="Bacteria"/>
</dbReference>
<dbReference type="Pfam" id="PF13185">
    <property type="entry name" value="GAF_2"/>
    <property type="match status" value="1"/>
</dbReference>
<dbReference type="InterPro" id="IPR012074">
    <property type="entry name" value="GAF_ANTAR"/>
</dbReference>
<dbReference type="SMART" id="SM01012">
    <property type="entry name" value="ANTAR"/>
    <property type="match status" value="1"/>
</dbReference>
<accession>D3FDV0</accession>
<dbReference type="GO" id="GO:0003723">
    <property type="term" value="F:RNA binding"/>
    <property type="evidence" value="ECO:0007669"/>
    <property type="project" value="InterPro"/>
</dbReference>